<dbReference type="InterPro" id="IPR008756">
    <property type="entry name" value="Peptidase_M56"/>
</dbReference>
<keyword evidence="1" id="KW-1133">Transmembrane helix</keyword>
<dbReference type="OrthoDB" id="1522859at2"/>
<keyword evidence="3" id="KW-0675">Receptor</keyword>
<dbReference type="InterPro" id="IPR037066">
    <property type="entry name" value="Plug_dom_sf"/>
</dbReference>
<comment type="caution">
    <text evidence="3">The sequence shown here is derived from an EMBL/GenBank/DDBJ whole genome shotgun (WGS) entry which is preliminary data.</text>
</comment>
<gene>
    <name evidence="3" type="ORF">DFQ10_1011058</name>
</gene>
<feature type="transmembrane region" description="Helical" evidence="1">
    <location>
        <begin position="34"/>
        <end position="54"/>
    </location>
</feature>
<feature type="transmembrane region" description="Helical" evidence="1">
    <location>
        <begin position="6"/>
        <end position="22"/>
    </location>
</feature>
<reference evidence="3 4" key="1">
    <citation type="submission" date="2018-07" db="EMBL/GenBank/DDBJ databases">
        <title>Genomic Encyclopedia of Type Strains, Phase III (KMG-III): the genomes of soil and plant-associated and newly described type strains.</title>
        <authorList>
            <person name="Whitman W."/>
        </authorList>
    </citation>
    <scope>NUCLEOTIDE SEQUENCE [LARGE SCALE GENOMIC DNA]</scope>
    <source>
        <strain evidence="3 4">CECT 7946</strain>
    </source>
</reference>
<feature type="transmembrane region" description="Helical" evidence="1">
    <location>
        <begin position="264"/>
        <end position="280"/>
    </location>
</feature>
<feature type="transmembrane region" description="Helical" evidence="1">
    <location>
        <begin position="176"/>
        <end position="195"/>
    </location>
</feature>
<feature type="domain" description="Peptidase M56" evidence="2">
    <location>
        <begin position="151"/>
        <end position="253"/>
    </location>
</feature>
<accession>A0A3D9HCQ4</accession>
<protein>
    <submittedName>
        <fullName evidence="3">TonB-dependent SusC/RagA subfamily outer membrane receptor</fullName>
    </submittedName>
</protein>
<dbReference type="RefSeq" id="WP_115816293.1">
    <property type="nucleotide sequence ID" value="NZ_QRDV01000001.1"/>
</dbReference>
<organism evidence="3 4">
    <name type="scientific">Winogradskyella eximia</name>
    <dbReference type="NCBI Taxonomy" id="262006"/>
    <lineage>
        <taxon>Bacteria</taxon>
        <taxon>Pseudomonadati</taxon>
        <taxon>Bacteroidota</taxon>
        <taxon>Flavobacteriia</taxon>
        <taxon>Flavobacteriales</taxon>
        <taxon>Flavobacteriaceae</taxon>
        <taxon>Winogradskyella</taxon>
    </lineage>
</organism>
<keyword evidence="1" id="KW-0472">Membrane</keyword>
<sequence length="778" mass="89298">MEYLLKASAVIILFYLCYVIFLKKETFFQHNRWFLFIGLVTAIVFPLLVIPVYITVEPQVIPEIAYNQIASANFIEATPVQRNFDWTTLIPIAYSIGLALFLIQFIFQFGSLALLLIKNSKVKDGIYTYVIIESKISPFSFFKWIVYNPVTLKENELNLILTHEKVHANQLHSIDILLTQLACVIFWFNPLIWFYRKEVRQNLEYIADSETQTISENEKEYQRLLLKTSVANHNISLPNNFYNSSIKKRILMLNKSKSNRKKQWRYLLMLPLLAGLLMSVNTEKVYIESKINNETIPKEDKVFSIITKDTKDSELKSIINKFKQKEISLNFNDLKRNSNNEITNIAVKLADTKYESNNHISIESFIIYKELFEKKGSFIGRYGNGTFYLDTDSEYSNNNLAIKSFTNRINKLLVTYNLKDKVIEKPKVTDPKRIEIVFTKTTTDNQLEDIKKTLKSIDIKMVVKHITRDKNSEITDIDIDFKTKTGSSNYSAKNDDGIKSFYFNTKDDGSFRVGTIKENVNIVEVIRVDNLPKQDSILVKTDTLHYGIVDSLEIKRFSQEKPNLFYEGEKNVKFTDNNEEIIIHQPQVGYKIISNYTKKDSEPLIIVDGKEASYDLLKSLNANHIESMTVLKDKSAIKKYGDKGKNGVIIMTTKADNNIATTSVSNAKNTTRTISMSTTYVDNDNPLKNGTLVYISKNSTDAILQVQKEHLEKSGISVKYSKIKRNKANHIVSIKIALKNESGNETSATYKDDDGIPTIEFGMDSGKLKVHTSTMHFD</sequence>
<dbReference type="Gene3D" id="2.170.130.10">
    <property type="entry name" value="TonB-dependent receptor, plug domain"/>
    <property type="match status" value="1"/>
</dbReference>
<dbReference type="AlphaFoldDB" id="A0A3D9HCQ4"/>
<dbReference type="CDD" id="cd07341">
    <property type="entry name" value="M56_BlaR1_MecR1_like"/>
    <property type="match status" value="1"/>
</dbReference>
<dbReference type="PANTHER" id="PTHR34978:SF3">
    <property type="entry name" value="SLR0241 PROTEIN"/>
    <property type="match status" value="1"/>
</dbReference>
<feature type="transmembrane region" description="Helical" evidence="1">
    <location>
        <begin position="126"/>
        <end position="147"/>
    </location>
</feature>
<dbReference type="Pfam" id="PF05569">
    <property type="entry name" value="Peptidase_M56"/>
    <property type="match status" value="1"/>
</dbReference>
<dbReference type="InterPro" id="IPR052173">
    <property type="entry name" value="Beta-lactam_resp_regulator"/>
</dbReference>
<dbReference type="Proteomes" id="UP000256980">
    <property type="component" value="Unassembled WGS sequence"/>
</dbReference>
<name>A0A3D9HCQ4_9FLAO</name>
<dbReference type="EMBL" id="QRDV01000001">
    <property type="protein sequence ID" value="RED47272.1"/>
    <property type="molecule type" value="Genomic_DNA"/>
</dbReference>
<evidence type="ECO:0000313" key="4">
    <source>
        <dbReference type="Proteomes" id="UP000256980"/>
    </source>
</evidence>
<proteinExistence type="predicted"/>
<keyword evidence="1" id="KW-0812">Transmembrane</keyword>
<evidence type="ECO:0000313" key="3">
    <source>
        <dbReference type="EMBL" id="RED47272.1"/>
    </source>
</evidence>
<evidence type="ECO:0000259" key="2">
    <source>
        <dbReference type="Pfam" id="PF05569"/>
    </source>
</evidence>
<keyword evidence="4" id="KW-1185">Reference proteome</keyword>
<dbReference type="SUPFAM" id="SSF56935">
    <property type="entry name" value="Porins"/>
    <property type="match status" value="1"/>
</dbReference>
<feature type="transmembrane region" description="Helical" evidence="1">
    <location>
        <begin position="92"/>
        <end position="117"/>
    </location>
</feature>
<dbReference type="PANTHER" id="PTHR34978">
    <property type="entry name" value="POSSIBLE SENSOR-TRANSDUCER PROTEIN BLAR"/>
    <property type="match status" value="1"/>
</dbReference>
<evidence type="ECO:0000256" key="1">
    <source>
        <dbReference type="SAM" id="Phobius"/>
    </source>
</evidence>